<proteinExistence type="predicted"/>
<dbReference type="EMBL" id="CP042997">
    <property type="protein sequence ID" value="QEH35840.1"/>
    <property type="molecule type" value="Genomic_DNA"/>
</dbReference>
<dbReference type="InterPro" id="IPR050463">
    <property type="entry name" value="Gfo/Idh/MocA_oxidrdct_glycsds"/>
</dbReference>
<dbReference type="PANTHER" id="PTHR43818">
    <property type="entry name" value="BCDNA.GH03377"/>
    <property type="match status" value="1"/>
</dbReference>
<dbReference type="SUPFAM" id="SSF51735">
    <property type="entry name" value="NAD(P)-binding Rossmann-fold domains"/>
    <property type="match status" value="1"/>
</dbReference>
<evidence type="ECO:0000313" key="3">
    <source>
        <dbReference type="EMBL" id="QEH35840.1"/>
    </source>
</evidence>
<dbReference type="Proteomes" id="UP000324233">
    <property type="component" value="Chromosome"/>
</dbReference>
<name>A0A5B9W7D3_9BACT</name>
<evidence type="ECO:0000313" key="4">
    <source>
        <dbReference type="Proteomes" id="UP000324233"/>
    </source>
</evidence>
<feature type="domain" description="Gfo/Idh/MocA-like oxidoreductase bacterial type C-terminal" evidence="2">
    <location>
        <begin position="205"/>
        <end position="292"/>
    </location>
</feature>
<feature type="domain" description="Gfo/Idh/MocA-like oxidoreductase N-terminal" evidence="1">
    <location>
        <begin position="40"/>
        <end position="156"/>
    </location>
</feature>
<dbReference type="RefSeq" id="WP_168221960.1">
    <property type="nucleotide sequence ID" value="NZ_CP042997.1"/>
</dbReference>
<reference evidence="3 4" key="1">
    <citation type="submission" date="2019-08" db="EMBL/GenBank/DDBJ databases">
        <title>Deep-cultivation of Planctomycetes and their phenomic and genomic characterization uncovers novel biology.</title>
        <authorList>
            <person name="Wiegand S."/>
            <person name="Jogler M."/>
            <person name="Boedeker C."/>
            <person name="Pinto D."/>
            <person name="Vollmers J."/>
            <person name="Rivas-Marin E."/>
            <person name="Kohn T."/>
            <person name="Peeters S.H."/>
            <person name="Heuer A."/>
            <person name="Rast P."/>
            <person name="Oberbeckmann S."/>
            <person name="Bunk B."/>
            <person name="Jeske O."/>
            <person name="Meyerdierks A."/>
            <person name="Storesund J.E."/>
            <person name="Kallscheuer N."/>
            <person name="Luecker S."/>
            <person name="Lage O.M."/>
            <person name="Pohl T."/>
            <person name="Merkel B.J."/>
            <person name="Hornburger P."/>
            <person name="Mueller R.-W."/>
            <person name="Bruemmer F."/>
            <person name="Labrenz M."/>
            <person name="Spormann A.M."/>
            <person name="Op den Camp H."/>
            <person name="Overmann J."/>
            <person name="Amann R."/>
            <person name="Jetten M.S.M."/>
            <person name="Mascher T."/>
            <person name="Medema M.H."/>
            <person name="Devos D.P."/>
            <person name="Kaster A.-K."/>
            <person name="Ovreas L."/>
            <person name="Rohde M."/>
            <person name="Galperin M.Y."/>
            <person name="Jogler C."/>
        </authorList>
    </citation>
    <scope>NUCLEOTIDE SEQUENCE [LARGE SCALE GENOMIC DNA]</scope>
    <source>
        <strain evidence="3 4">OJF2</strain>
    </source>
</reference>
<dbReference type="InterPro" id="IPR043906">
    <property type="entry name" value="Gfo/Idh/MocA_OxRdtase_bact_C"/>
</dbReference>
<dbReference type="InterPro" id="IPR036291">
    <property type="entry name" value="NAD(P)-bd_dom_sf"/>
</dbReference>
<dbReference type="KEGG" id="agv:OJF2_43970"/>
<keyword evidence="4" id="KW-1185">Reference proteome</keyword>
<dbReference type="InterPro" id="IPR006311">
    <property type="entry name" value="TAT_signal"/>
</dbReference>
<dbReference type="EC" id="1.1.1.18" evidence="3"/>
<dbReference type="Gene3D" id="3.30.360.10">
    <property type="entry name" value="Dihydrodipicolinate Reductase, domain 2"/>
    <property type="match status" value="1"/>
</dbReference>
<dbReference type="Gene3D" id="3.40.50.720">
    <property type="entry name" value="NAD(P)-binding Rossmann-like Domain"/>
    <property type="match status" value="1"/>
</dbReference>
<dbReference type="Pfam" id="PF19051">
    <property type="entry name" value="GFO_IDH_MocA_C2"/>
    <property type="match status" value="1"/>
</dbReference>
<dbReference type="GO" id="GO:0050112">
    <property type="term" value="F:inositol 2-dehydrogenase (NAD+) activity"/>
    <property type="evidence" value="ECO:0007669"/>
    <property type="project" value="UniProtKB-EC"/>
</dbReference>
<accession>A0A5B9W7D3</accession>
<gene>
    <name evidence="3" type="primary">iolG_12</name>
    <name evidence="3" type="ORF">OJF2_43970</name>
</gene>
<keyword evidence="3" id="KW-0560">Oxidoreductase</keyword>
<dbReference type="SUPFAM" id="SSF55347">
    <property type="entry name" value="Glyceraldehyde-3-phosphate dehydrogenase-like, C-terminal domain"/>
    <property type="match status" value="1"/>
</dbReference>
<organism evidence="3 4">
    <name type="scientific">Aquisphaera giovannonii</name>
    <dbReference type="NCBI Taxonomy" id="406548"/>
    <lineage>
        <taxon>Bacteria</taxon>
        <taxon>Pseudomonadati</taxon>
        <taxon>Planctomycetota</taxon>
        <taxon>Planctomycetia</taxon>
        <taxon>Isosphaerales</taxon>
        <taxon>Isosphaeraceae</taxon>
        <taxon>Aquisphaera</taxon>
    </lineage>
</organism>
<protein>
    <submittedName>
        <fullName evidence="3">Inositol 2-dehydrogenase</fullName>
        <ecNumber evidence="3">1.1.1.18</ecNumber>
    </submittedName>
</protein>
<dbReference type="InterPro" id="IPR000683">
    <property type="entry name" value="Gfo/Idh/MocA-like_OxRdtase_N"/>
</dbReference>
<evidence type="ECO:0000259" key="1">
    <source>
        <dbReference type="Pfam" id="PF01408"/>
    </source>
</evidence>
<sequence length="440" mass="47925">MGRSWSRRDVLKHAGSAGLMAASLGGVTRARASGPNERLNLAIVGCGGQGGENLKQVAAENIVALCDVDDRRAAEAFETFPKAERFRDYRRMLDAAHARIDAVVVSTPDHMHAPIGLAAMDLGKHVYCEKPLTWSIDEARRMARVAAERKLATQMGTQGMAGDGARAGIEALRSGVLGEVRELHVWTDRPAGWWPQGIDRPADRPPVREGLDWNLWLGVAPERPYHPAYSPFVWRGWKDFGTGAVGDMGIHNAAMPFAALELDAPISAELVATSGLKAETFPVWSRIRVEFAAKAGRGPITLHWYDGGRKPPAELVGGRKLADNGAIVVGTKGTMSSTEWTGGDWALLPEEAFRDFKAPAASVPRAPGGSHHQEWLRACRGGPPAFCRFDGFASRLTETMLVANLALRTGRRIDWDAATMTARGCPEAEPLIRRRYREGW</sequence>
<dbReference type="AlphaFoldDB" id="A0A5B9W7D3"/>
<evidence type="ECO:0000259" key="2">
    <source>
        <dbReference type="Pfam" id="PF19051"/>
    </source>
</evidence>
<dbReference type="GO" id="GO:0000166">
    <property type="term" value="F:nucleotide binding"/>
    <property type="evidence" value="ECO:0007669"/>
    <property type="project" value="InterPro"/>
</dbReference>
<dbReference type="PROSITE" id="PS51318">
    <property type="entry name" value="TAT"/>
    <property type="match status" value="1"/>
</dbReference>
<dbReference type="PANTHER" id="PTHR43818:SF10">
    <property type="entry name" value="NADH-DEPENDENT DEHYDROGENASE-RELATED"/>
    <property type="match status" value="1"/>
</dbReference>
<dbReference type="Pfam" id="PF01408">
    <property type="entry name" value="GFO_IDH_MocA"/>
    <property type="match status" value="1"/>
</dbReference>